<evidence type="ECO:0000313" key="1">
    <source>
        <dbReference type="EMBL" id="OIR17728.1"/>
    </source>
</evidence>
<sequence>MFGFIFSFSLLFGANKKADSVILSAFCINYKCLFRLNFNE</sequence>
<dbReference type="EMBL" id="MLJW01000004">
    <property type="protein sequence ID" value="OIR17728.1"/>
    <property type="molecule type" value="Genomic_DNA"/>
</dbReference>
<accession>A0A1J5TNA0</accession>
<gene>
    <name evidence="1" type="ORF">GALL_19500</name>
</gene>
<dbReference type="AlphaFoldDB" id="A0A1J5TNA0"/>
<protein>
    <submittedName>
        <fullName evidence="1">Uncharacterized protein</fullName>
    </submittedName>
</protein>
<comment type="caution">
    <text evidence="1">The sequence shown here is derived from an EMBL/GenBank/DDBJ whole genome shotgun (WGS) entry which is preliminary data.</text>
</comment>
<organism evidence="1">
    <name type="scientific">mine drainage metagenome</name>
    <dbReference type="NCBI Taxonomy" id="410659"/>
    <lineage>
        <taxon>unclassified sequences</taxon>
        <taxon>metagenomes</taxon>
        <taxon>ecological metagenomes</taxon>
    </lineage>
</organism>
<proteinExistence type="predicted"/>
<name>A0A1J5TNA0_9ZZZZ</name>
<reference evidence="1" key="1">
    <citation type="submission" date="2016-10" db="EMBL/GenBank/DDBJ databases">
        <title>Sequence of Gallionella enrichment culture.</title>
        <authorList>
            <person name="Poehlein A."/>
            <person name="Muehling M."/>
            <person name="Daniel R."/>
        </authorList>
    </citation>
    <scope>NUCLEOTIDE SEQUENCE</scope>
</reference>